<reference evidence="2" key="1">
    <citation type="submission" date="2018-11" db="EMBL/GenBank/DDBJ databases">
        <authorList>
            <person name="Grassa J C."/>
        </authorList>
    </citation>
    <scope>NUCLEOTIDE SEQUENCE [LARGE SCALE GENOMIC DNA]</scope>
</reference>
<dbReference type="InterPro" id="IPR000477">
    <property type="entry name" value="RT_dom"/>
</dbReference>
<dbReference type="InterPro" id="IPR043128">
    <property type="entry name" value="Rev_trsase/Diguanyl_cyclase"/>
</dbReference>
<name>A0A803QCW5_CANSA</name>
<dbReference type="CDD" id="cd01647">
    <property type="entry name" value="RT_LTR"/>
    <property type="match status" value="1"/>
</dbReference>
<dbReference type="SUPFAM" id="SSF56672">
    <property type="entry name" value="DNA/RNA polymerases"/>
    <property type="match status" value="1"/>
</dbReference>
<dbReference type="InterPro" id="IPR053134">
    <property type="entry name" value="RNA-dir_DNA_polymerase"/>
</dbReference>
<accession>A0A803QCW5</accession>
<sequence>MYKATCNMVHYKKPLSMYKGRRQKRDPNKKCEYHDDIGHTKNECDYLKDEIERLIRNGHLSNWVRIPVIYPRQGVTHGQLFIPGKHGAINPPQGVGHPQAPEIQAPNAQNLQGVQNASAAALAVTFSPRYPYPQGATLPALDGHVPTFSGGPHIARSTQNAQTKYLNELNQNEVCNLEGNVVELRTSFQPALRVVQEDELDPQRRRRNPKVDLVRQKHRILDPVRSEAVQIEVDKLENIYFFKEALYPIWLANPILVPKPNGTWRICIDFPNLIKACPKDCFPLSRIDQMVNTTSRYELLTFMDAYSSYNQIKMHVANQERTSFQTDKRIYCYKNMEVDVDDILVKSKTSMSNHEDLEEAFTIIREYGMKLNPKKCTIRVSSRKFLGFIVSLQGIEENPKKIKALLDMPSPRIHKDV</sequence>
<dbReference type="AlphaFoldDB" id="A0A803QCW5"/>
<evidence type="ECO:0000313" key="3">
    <source>
        <dbReference type="Proteomes" id="UP000596661"/>
    </source>
</evidence>
<protein>
    <recommendedName>
        <fullName evidence="1">Reverse transcriptase domain-containing protein</fullName>
    </recommendedName>
</protein>
<proteinExistence type="predicted"/>
<dbReference type="PANTHER" id="PTHR24559:SF444">
    <property type="entry name" value="REVERSE TRANSCRIPTASE DOMAIN-CONTAINING PROTEIN"/>
    <property type="match status" value="1"/>
</dbReference>
<dbReference type="PANTHER" id="PTHR24559">
    <property type="entry name" value="TRANSPOSON TY3-I GAG-POL POLYPROTEIN"/>
    <property type="match status" value="1"/>
</dbReference>
<keyword evidence="3" id="KW-1185">Reference proteome</keyword>
<evidence type="ECO:0000259" key="1">
    <source>
        <dbReference type="Pfam" id="PF00078"/>
    </source>
</evidence>
<dbReference type="InterPro" id="IPR043502">
    <property type="entry name" value="DNA/RNA_pol_sf"/>
</dbReference>
<evidence type="ECO:0000313" key="2">
    <source>
        <dbReference type="EnsemblPlants" id="cds.evm.model.08.950"/>
    </source>
</evidence>
<dbReference type="EnsemblPlants" id="evm.model.08.950">
    <property type="protein sequence ID" value="cds.evm.model.08.950"/>
    <property type="gene ID" value="evm.TU.08.950"/>
</dbReference>
<reference evidence="2" key="2">
    <citation type="submission" date="2021-03" db="UniProtKB">
        <authorList>
            <consortium name="EnsemblPlants"/>
        </authorList>
    </citation>
    <scope>IDENTIFICATION</scope>
</reference>
<dbReference type="Proteomes" id="UP000596661">
    <property type="component" value="Chromosome 8"/>
</dbReference>
<dbReference type="Gramene" id="evm.model.08.950">
    <property type="protein sequence ID" value="cds.evm.model.08.950"/>
    <property type="gene ID" value="evm.TU.08.950"/>
</dbReference>
<dbReference type="Gene3D" id="3.10.10.10">
    <property type="entry name" value="HIV Type 1 Reverse Transcriptase, subunit A, domain 1"/>
    <property type="match status" value="1"/>
</dbReference>
<organism evidence="2 3">
    <name type="scientific">Cannabis sativa</name>
    <name type="common">Hemp</name>
    <name type="synonym">Marijuana</name>
    <dbReference type="NCBI Taxonomy" id="3483"/>
    <lineage>
        <taxon>Eukaryota</taxon>
        <taxon>Viridiplantae</taxon>
        <taxon>Streptophyta</taxon>
        <taxon>Embryophyta</taxon>
        <taxon>Tracheophyta</taxon>
        <taxon>Spermatophyta</taxon>
        <taxon>Magnoliopsida</taxon>
        <taxon>eudicotyledons</taxon>
        <taxon>Gunneridae</taxon>
        <taxon>Pentapetalae</taxon>
        <taxon>rosids</taxon>
        <taxon>fabids</taxon>
        <taxon>Rosales</taxon>
        <taxon>Cannabaceae</taxon>
        <taxon>Cannabis</taxon>
    </lineage>
</organism>
<dbReference type="EMBL" id="UZAU01000694">
    <property type="status" value="NOT_ANNOTATED_CDS"/>
    <property type="molecule type" value="Genomic_DNA"/>
</dbReference>
<dbReference type="Pfam" id="PF00078">
    <property type="entry name" value="RVT_1"/>
    <property type="match status" value="1"/>
</dbReference>
<dbReference type="OMA" id="TWRICID"/>
<dbReference type="Gene3D" id="3.30.70.270">
    <property type="match status" value="2"/>
</dbReference>
<feature type="domain" description="Reverse transcriptase" evidence="1">
    <location>
        <begin position="340"/>
        <end position="390"/>
    </location>
</feature>